<dbReference type="Pfam" id="PF00561">
    <property type="entry name" value="Abhydrolase_1"/>
    <property type="match status" value="1"/>
</dbReference>
<dbReference type="InterPro" id="IPR029058">
    <property type="entry name" value="AB_hydrolase_fold"/>
</dbReference>
<dbReference type="PANTHER" id="PTHR43194">
    <property type="entry name" value="HYDROLASE ALPHA/BETA FOLD FAMILY"/>
    <property type="match status" value="1"/>
</dbReference>
<dbReference type="SUPFAM" id="SSF53474">
    <property type="entry name" value="alpha/beta-Hydrolases"/>
    <property type="match status" value="1"/>
</dbReference>
<feature type="signal peptide" evidence="1">
    <location>
        <begin position="1"/>
        <end position="38"/>
    </location>
</feature>
<dbReference type="AlphaFoldDB" id="A0A3A9J3E7"/>
<keyword evidence="5" id="KW-1185">Reference proteome</keyword>
<organism evidence="3 6">
    <name type="scientific">Teichococcus wenyumeiae</name>
    <dbReference type="NCBI Taxonomy" id="2478470"/>
    <lineage>
        <taxon>Bacteria</taxon>
        <taxon>Pseudomonadati</taxon>
        <taxon>Pseudomonadota</taxon>
        <taxon>Alphaproteobacteria</taxon>
        <taxon>Acetobacterales</taxon>
        <taxon>Roseomonadaceae</taxon>
        <taxon>Roseomonas</taxon>
    </lineage>
</organism>
<dbReference type="OrthoDB" id="7820973at2"/>
<keyword evidence="3" id="KW-0378">Hydrolase</keyword>
<dbReference type="GO" id="GO:0016787">
    <property type="term" value="F:hydrolase activity"/>
    <property type="evidence" value="ECO:0007669"/>
    <property type="project" value="UniProtKB-KW"/>
</dbReference>
<evidence type="ECO:0000259" key="2">
    <source>
        <dbReference type="Pfam" id="PF00561"/>
    </source>
</evidence>
<dbReference type="RefSeq" id="WP_120641200.1">
    <property type="nucleotide sequence ID" value="NZ_RAQU01000385.1"/>
</dbReference>
<proteinExistence type="predicted"/>
<dbReference type="InterPro" id="IPR050228">
    <property type="entry name" value="Carboxylesterase_BioH"/>
</dbReference>
<dbReference type="EMBL" id="RAQU01000385">
    <property type="protein sequence ID" value="RKK00992.1"/>
    <property type="molecule type" value="Genomic_DNA"/>
</dbReference>
<name>A0A3A9J3E7_9PROT</name>
<feature type="chain" id="PRO_5017379257" evidence="1">
    <location>
        <begin position="39"/>
        <end position="357"/>
    </location>
</feature>
<dbReference type="EMBL" id="RFLX01000073">
    <property type="protein sequence ID" value="RMI15201.1"/>
    <property type="molecule type" value="Genomic_DNA"/>
</dbReference>
<evidence type="ECO:0000313" key="5">
    <source>
        <dbReference type="Proteomes" id="UP000274097"/>
    </source>
</evidence>
<keyword evidence="1" id="KW-0732">Signal</keyword>
<comment type="caution">
    <text evidence="3">The sequence shown here is derived from an EMBL/GenBank/DDBJ whole genome shotgun (WGS) entry which is preliminary data.</text>
</comment>
<evidence type="ECO:0000256" key="1">
    <source>
        <dbReference type="SAM" id="SignalP"/>
    </source>
</evidence>
<dbReference type="PANTHER" id="PTHR43194:SF5">
    <property type="entry name" value="PIMELOYL-[ACYL-CARRIER PROTEIN] METHYL ESTER ESTERASE"/>
    <property type="match status" value="1"/>
</dbReference>
<dbReference type="Proteomes" id="UP000278036">
    <property type="component" value="Unassembled WGS sequence"/>
</dbReference>
<feature type="domain" description="AB hydrolase-1" evidence="2">
    <location>
        <begin position="232"/>
        <end position="279"/>
    </location>
</feature>
<dbReference type="Proteomes" id="UP000274097">
    <property type="component" value="Unassembled WGS sequence"/>
</dbReference>
<gene>
    <name evidence="3" type="ORF">D6Z83_27370</name>
    <name evidence="4" type="ORF">EBE87_26775</name>
</gene>
<dbReference type="InterPro" id="IPR000073">
    <property type="entry name" value="AB_hydrolase_1"/>
</dbReference>
<protein>
    <submittedName>
        <fullName evidence="3">Alpha/beta fold hydrolase</fullName>
    </submittedName>
</protein>
<evidence type="ECO:0000313" key="4">
    <source>
        <dbReference type="EMBL" id="RMI15201.1"/>
    </source>
</evidence>
<reference evidence="3 6" key="1">
    <citation type="submission" date="2018-09" db="EMBL/GenBank/DDBJ databases">
        <title>Roseomonas sp. nov., isolated from feces of Tibetan antelopes in the Qinghai-Tibet plateau, China.</title>
        <authorList>
            <person name="Tian Z."/>
        </authorList>
    </citation>
    <scope>NUCLEOTIDE SEQUENCE [LARGE SCALE GENOMIC DNA]</scope>
    <source>
        <strain evidence="4 5">Z23</strain>
        <strain evidence="3 6">Z24</strain>
    </source>
</reference>
<sequence length="357" mass="39894">MSTDQRRQTGVVRLWRHLRQLTFIASLACAGLPASARAQEVGPITLERFGSFHVGGRMVEISGQPIREYMPTVGGTLNRIDPNGSYMVGAMYAQYMIPSPQRGTAPLMLWHGAYLTGVTYETTPDGREGWEHFFLRRGWATYVTDAVERGRSGWAMVPEIFREPVFLPLQNPWERFRIGDGPGSFARKTTAPGAQFPTDQDSYLNFMRQVVPRFLSTDEDVLAGYAALLERVGPSVVIAHSQGAALAWQLAQRRPELFRAMVLVEPAGTGDMAQAGRLKDIPQVFVYGDNMDPRWSSIRSNVRRFAAAIRETGGQVDEIDLPARGALGNTHMVMMDHNGNVVAKLLQEWLTEHGFWR</sequence>
<dbReference type="Gene3D" id="3.40.50.1820">
    <property type="entry name" value="alpha/beta hydrolase"/>
    <property type="match status" value="1"/>
</dbReference>
<accession>A0A3A9J3E7</accession>
<evidence type="ECO:0000313" key="6">
    <source>
        <dbReference type="Proteomes" id="UP000278036"/>
    </source>
</evidence>
<evidence type="ECO:0000313" key="3">
    <source>
        <dbReference type="EMBL" id="RKK00992.1"/>
    </source>
</evidence>
<dbReference type="InParanoid" id="A0A3A9J3E7"/>